<keyword evidence="3" id="KW-1185">Reference proteome</keyword>
<evidence type="ECO:0000313" key="3">
    <source>
        <dbReference type="Proteomes" id="UP001314170"/>
    </source>
</evidence>
<comment type="caution">
    <text evidence="2">The sequence shown here is derived from an EMBL/GenBank/DDBJ whole genome shotgun (WGS) entry which is preliminary data.</text>
</comment>
<feature type="compositionally biased region" description="Polar residues" evidence="1">
    <location>
        <begin position="1"/>
        <end position="12"/>
    </location>
</feature>
<evidence type="ECO:0000256" key="1">
    <source>
        <dbReference type="SAM" id="MobiDB-lite"/>
    </source>
</evidence>
<gene>
    <name evidence="2" type="ORF">DCAF_LOCUS12369</name>
</gene>
<name>A0AAV1RLM2_9ROSI</name>
<organism evidence="2 3">
    <name type="scientific">Dovyalis caffra</name>
    <dbReference type="NCBI Taxonomy" id="77055"/>
    <lineage>
        <taxon>Eukaryota</taxon>
        <taxon>Viridiplantae</taxon>
        <taxon>Streptophyta</taxon>
        <taxon>Embryophyta</taxon>
        <taxon>Tracheophyta</taxon>
        <taxon>Spermatophyta</taxon>
        <taxon>Magnoliopsida</taxon>
        <taxon>eudicotyledons</taxon>
        <taxon>Gunneridae</taxon>
        <taxon>Pentapetalae</taxon>
        <taxon>rosids</taxon>
        <taxon>fabids</taxon>
        <taxon>Malpighiales</taxon>
        <taxon>Salicaceae</taxon>
        <taxon>Flacourtieae</taxon>
        <taxon>Dovyalis</taxon>
    </lineage>
</organism>
<dbReference type="Proteomes" id="UP001314170">
    <property type="component" value="Unassembled WGS sequence"/>
</dbReference>
<feature type="region of interest" description="Disordered" evidence="1">
    <location>
        <begin position="1"/>
        <end position="20"/>
    </location>
</feature>
<sequence length="69" mass="7818">METTPLLQRNNEPLSPSSPALPLLEQEDYLPGASKTFKGFKSLFWKEIVKLWNIAGPIALTLIWQYGTK</sequence>
<dbReference type="EMBL" id="CAWUPB010001010">
    <property type="protein sequence ID" value="CAK7337340.1"/>
    <property type="molecule type" value="Genomic_DNA"/>
</dbReference>
<protein>
    <submittedName>
        <fullName evidence="2">Uncharacterized protein</fullName>
    </submittedName>
</protein>
<dbReference type="AlphaFoldDB" id="A0AAV1RLM2"/>
<evidence type="ECO:0000313" key="2">
    <source>
        <dbReference type="EMBL" id="CAK7337340.1"/>
    </source>
</evidence>
<reference evidence="2 3" key="1">
    <citation type="submission" date="2024-01" db="EMBL/GenBank/DDBJ databases">
        <authorList>
            <person name="Waweru B."/>
        </authorList>
    </citation>
    <scope>NUCLEOTIDE SEQUENCE [LARGE SCALE GENOMIC DNA]</scope>
</reference>
<proteinExistence type="predicted"/>
<accession>A0AAV1RLM2</accession>